<dbReference type="EMBL" id="CAJVPY010007348">
    <property type="protein sequence ID" value="CAG8679269.1"/>
    <property type="molecule type" value="Genomic_DNA"/>
</dbReference>
<sequence>MSKLKIAKKKVDAAKTDLQVLLANTLDGLEFSADEPSNILAKYN</sequence>
<accession>A0A9N9EKQ5</accession>
<dbReference type="Proteomes" id="UP000789405">
    <property type="component" value="Unassembled WGS sequence"/>
</dbReference>
<protein>
    <submittedName>
        <fullName evidence="1">23420_t:CDS:1</fullName>
    </submittedName>
</protein>
<gene>
    <name evidence="1" type="ORF">DERYTH_LOCUS11702</name>
</gene>
<organism evidence="1 2">
    <name type="scientific">Dentiscutata erythropus</name>
    <dbReference type="NCBI Taxonomy" id="1348616"/>
    <lineage>
        <taxon>Eukaryota</taxon>
        <taxon>Fungi</taxon>
        <taxon>Fungi incertae sedis</taxon>
        <taxon>Mucoromycota</taxon>
        <taxon>Glomeromycotina</taxon>
        <taxon>Glomeromycetes</taxon>
        <taxon>Diversisporales</taxon>
        <taxon>Gigasporaceae</taxon>
        <taxon>Dentiscutata</taxon>
    </lineage>
</organism>
<comment type="caution">
    <text evidence="1">The sequence shown here is derived from an EMBL/GenBank/DDBJ whole genome shotgun (WGS) entry which is preliminary data.</text>
</comment>
<proteinExistence type="predicted"/>
<name>A0A9N9EKQ5_9GLOM</name>
<keyword evidence="2" id="KW-1185">Reference proteome</keyword>
<dbReference type="AlphaFoldDB" id="A0A9N9EKQ5"/>
<evidence type="ECO:0000313" key="1">
    <source>
        <dbReference type="EMBL" id="CAG8679269.1"/>
    </source>
</evidence>
<reference evidence="1" key="1">
    <citation type="submission" date="2021-06" db="EMBL/GenBank/DDBJ databases">
        <authorList>
            <person name="Kallberg Y."/>
            <person name="Tangrot J."/>
            <person name="Rosling A."/>
        </authorList>
    </citation>
    <scope>NUCLEOTIDE SEQUENCE</scope>
    <source>
        <strain evidence="1">MA453B</strain>
    </source>
</reference>
<evidence type="ECO:0000313" key="2">
    <source>
        <dbReference type="Proteomes" id="UP000789405"/>
    </source>
</evidence>